<dbReference type="KEGG" id="vg:3342407"/>
<protein>
    <submittedName>
        <fullName evidence="1">Gp80</fullName>
    </submittedName>
</protein>
<gene>
    <name evidence="1" type="ORF">JL001p80</name>
</gene>
<evidence type="ECO:0000313" key="2">
    <source>
        <dbReference type="Proteomes" id="UP000000993"/>
    </source>
</evidence>
<reference evidence="1 2" key="1">
    <citation type="journal article" date="2005" name="Appl. Environ. Microbiol.">
        <title>Genomic analysis of bacteriophage PhiJL001: insights into its interaction with a sponge-associated alpha-proteobacterium.</title>
        <authorList>
            <person name="Lohr J.E."/>
            <person name="Chen F."/>
            <person name="Hill R.T."/>
        </authorList>
    </citation>
    <scope>NUCLEOTIDE SEQUENCE</scope>
</reference>
<dbReference type="EMBL" id="AY576273">
    <property type="protein sequence ID" value="AAT69478.1"/>
    <property type="molecule type" value="Genomic_DNA"/>
</dbReference>
<sequence length="137" mass="15034">MALKLTNALSGYDLAEYVNLDCGAFDLKIQQAAIHNEKFRAAIAKKALIAKKKSLIPDQGSMTGSFEQDVELFIDNVILGWGTRPLIDDDGEPVAFNRENLVEIFTGSREGRILFGKIQSAAVDDTVFAIKEEDLGN</sequence>
<dbReference type="Proteomes" id="UP000000993">
    <property type="component" value="Segment"/>
</dbReference>
<keyword evidence="2" id="KW-1185">Reference proteome</keyword>
<evidence type="ECO:0000313" key="1">
    <source>
        <dbReference type="EMBL" id="AAT69478.1"/>
    </source>
</evidence>
<dbReference type="GeneID" id="3342407"/>
<accession>Q5DN25</accession>
<organism evidence="1 2">
    <name type="scientific">Alphaproteobacteria phage PhiJL001</name>
    <dbReference type="NCBI Taxonomy" id="2681607"/>
    <lineage>
        <taxon>Viruses</taxon>
        <taxon>Duplodnaviria</taxon>
        <taxon>Heunggongvirae</taxon>
        <taxon>Uroviricota</taxon>
        <taxon>Caudoviricetes</taxon>
        <taxon>Mesyanzhinovviridae</taxon>
        <taxon>Keylargovirus</taxon>
        <taxon>Keylargovirus JL001</taxon>
    </lineage>
</organism>
<name>Q5DN25_9CAUD</name>
<proteinExistence type="predicted"/>
<dbReference type="RefSeq" id="YP_224004.1">
    <property type="nucleotide sequence ID" value="NC_006938.1"/>
</dbReference>